<name>A0A1X2KXE3_9MYCO</name>
<dbReference type="InterPro" id="IPR051677">
    <property type="entry name" value="AfsR-DnrI-RedD_regulator"/>
</dbReference>
<evidence type="ECO:0000259" key="8">
    <source>
        <dbReference type="PROSITE" id="PS50006"/>
    </source>
</evidence>
<dbReference type="OrthoDB" id="4336084at2"/>
<dbReference type="PROSITE" id="PS51755">
    <property type="entry name" value="OMPR_PHOB"/>
    <property type="match status" value="1"/>
</dbReference>
<dbReference type="PANTHER" id="PTHR35807">
    <property type="entry name" value="TRANSCRIPTIONAL REGULATOR REDD-RELATED"/>
    <property type="match status" value="1"/>
</dbReference>
<feature type="compositionally biased region" description="Polar residues" evidence="7">
    <location>
        <begin position="271"/>
        <end position="281"/>
    </location>
</feature>
<dbReference type="GO" id="GO:0000160">
    <property type="term" value="P:phosphorelay signal transduction system"/>
    <property type="evidence" value="ECO:0007669"/>
    <property type="project" value="InterPro"/>
</dbReference>
<keyword evidence="2" id="KW-0597">Phosphoprotein</keyword>
<dbReference type="SMART" id="SM01043">
    <property type="entry name" value="BTAD"/>
    <property type="match status" value="1"/>
</dbReference>
<dbReference type="InterPro" id="IPR036388">
    <property type="entry name" value="WH-like_DNA-bd_sf"/>
</dbReference>
<evidence type="ECO:0000259" key="9">
    <source>
        <dbReference type="PROSITE" id="PS51755"/>
    </source>
</evidence>
<dbReference type="SUPFAM" id="SSF46894">
    <property type="entry name" value="C-terminal effector domain of the bipartite response regulators"/>
    <property type="match status" value="1"/>
</dbReference>
<dbReference type="InterPro" id="IPR000253">
    <property type="entry name" value="FHA_dom"/>
</dbReference>
<feature type="DNA-binding region" description="OmpR/PhoB-type" evidence="6">
    <location>
        <begin position="1"/>
        <end position="100"/>
    </location>
</feature>
<proteinExistence type="inferred from homology"/>
<sequence>MMNAGLGFGVLGPLSVTANGAQLPLGAPKQRAVLAMLLVHRNRPVSVDALIDAVWGEAPVPAARTSIQSYISTLRRLLRGVVANPNGVLASAPPGYQLSVADADCDLGRFRAHKAAGVQAASLGRFEEASSHLSAALSEWRGPVLDDLHNFAFVDAFAGMLLEERVASHTARAEAEIACGRADGVIGELEALVARHPFREPLWAQLITAYYVTERQSDALGAYRRLKTALADGLGIDPGPTVNALQQRILRQEPLGPEQPKRVGKRAVMTTHKQSTVRSESTAALVDDPVVARLRDKAGRHYQLNGVTTRIGRLDDNEIVLDDTEVSRHHAVIIDTGTDFLITDMKSTNGVQVRGRRVRRSTTLEDGDHIRIGNSEFVFEIRPA</sequence>
<dbReference type="EMBL" id="NCXM01000016">
    <property type="protein sequence ID" value="OSC26449.1"/>
    <property type="molecule type" value="Genomic_DNA"/>
</dbReference>
<feature type="domain" description="OmpR/PhoB-type" evidence="9">
    <location>
        <begin position="1"/>
        <end position="100"/>
    </location>
</feature>
<dbReference type="CDD" id="cd00060">
    <property type="entry name" value="FHA"/>
    <property type="match status" value="1"/>
</dbReference>
<dbReference type="Pfam" id="PF03704">
    <property type="entry name" value="BTAD"/>
    <property type="match status" value="1"/>
</dbReference>
<keyword evidence="3" id="KW-0805">Transcription regulation</keyword>
<dbReference type="Pfam" id="PF00486">
    <property type="entry name" value="Trans_reg_C"/>
    <property type="match status" value="1"/>
</dbReference>
<dbReference type="SMART" id="SM00240">
    <property type="entry name" value="FHA"/>
    <property type="match status" value="1"/>
</dbReference>
<dbReference type="SMART" id="SM00862">
    <property type="entry name" value="Trans_reg_C"/>
    <property type="match status" value="1"/>
</dbReference>
<protein>
    <submittedName>
        <fullName evidence="10">Regulator</fullName>
    </submittedName>
</protein>
<evidence type="ECO:0000256" key="1">
    <source>
        <dbReference type="ARBA" id="ARBA00005820"/>
    </source>
</evidence>
<dbReference type="RefSeq" id="WP_085290944.1">
    <property type="nucleotide sequence ID" value="NZ_NCXM01000016.1"/>
</dbReference>
<gene>
    <name evidence="10" type="ORF">B8W69_16820</name>
</gene>
<keyword evidence="5" id="KW-0804">Transcription</keyword>
<evidence type="ECO:0000256" key="4">
    <source>
        <dbReference type="ARBA" id="ARBA00023125"/>
    </source>
</evidence>
<dbReference type="AlphaFoldDB" id="A0A1X2KXE3"/>
<evidence type="ECO:0000256" key="5">
    <source>
        <dbReference type="ARBA" id="ARBA00023163"/>
    </source>
</evidence>
<dbReference type="Gene3D" id="2.60.200.20">
    <property type="match status" value="1"/>
</dbReference>
<dbReference type="InterPro" id="IPR016032">
    <property type="entry name" value="Sig_transdc_resp-reg_C-effctor"/>
</dbReference>
<evidence type="ECO:0000256" key="7">
    <source>
        <dbReference type="SAM" id="MobiDB-lite"/>
    </source>
</evidence>
<feature type="region of interest" description="Disordered" evidence="7">
    <location>
        <begin position="256"/>
        <end position="281"/>
    </location>
</feature>
<dbReference type="PROSITE" id="PS50006">
    <property type="entry name" value="FHA_DOMAIN"/>
    <property type="match status" value="1"/>
</dbReference>
<dbReference type="Pfam" id="PF00498">
    <property type="entry name" value="FHA"/>
    <property type="match status" value="1"/>
</dbReference>
<dbReference type="FunFam" id="1.25.40.10:FF:000222">
    <property type="entry name" value="SARP family transcriptional regulator"/>
    <property type="match status" value="1"/>
</dbReference>
<dbReference type="PANTHER" id="PTHR35807:SF1">
    <property type="entry name" value="TRANSCRIPTIONAL REGULATOR REDD"/>
    <property type="match status" value="1"/>
</dbReference>
<dbReference type="GO" id="GO:0003677">
    <property type="term" value="F:DNA binding"/>
    <property type="evidence" value="ECO:0007669"/>
    <property type="project" value="UniProtKB-UniRule"/>
</dbReference>
<dbReference type="Gene3D" id="1.25.40.10">
    <property type="entry name" value="Tetratricopeptide repeat domain"/>
    <property type="match status" value="1"/>
</dbReference>
<comment type="caution">
    <text evidence="10">The sequence shown here is derived from an EMBL/GenBank/DDBJ whole genome shotgun (WGS) entry which is preliminary data.</text>
</comment>
<evidence type="ECO:0000256" key="3">
    <source>
        <dbReference type="ARBA" id="ARBA00023015"/>
    </source>
</evidence>
<evidence type="ECO:0000313" key="11">
    <source>
        <dbReference type="Proteomes" id="UP000242320"/>
    </source>
</evidence>
<organism evidence="10 11">
    <name type="scientific">Mycolicibacterium vulneris</name>
    <dbReference type="NCBI Taxonomy" id="547163"/>
    <lineage>
        <taxon>Bacteria</taxon>
        <taxon>Bacillati</taxon>
        <taxon>Actinomycetota</taxon>
        <taxon>Actinomycetes</taxon>
        <taxon>Mycobacteriales</taxon>
        <taxon>Mycobacteriaceae</taxon>
        <taxon>Mycolicibacterium</taxon>
    </lineage>
</organism>
<dbReference type="Proteomes" id="UP000242320">
    <property type="component" value="Unassembled WGS sequence"/>
</dbReference>
<dbReference type="InterPro" id="IPR011990">
    <property type="entry name" value="TPR-like_helical_dom_sf"/>
</dbReference>
<accession>A0A1X2KXE3</accession>
<dbReference type="Gene3D" id="1.10.10.10">
    <property type="entry name" value="Winged helix-like DNA-binding domain superfamily/Winged helix DNA-binding domain"/>
    <property type="match status" value="1"/>
</dbReference>
<keyword evidence="4 6" id="KW-0238">DNA-binding</keyword>
<reference evidence="10 11" key="1">
    <citation type="submission" date="2017-04" db="EMBL/GenBank/DDBJ databases">
        <title>The new phylogeny of genus Mycobacterium.</title>
        <authorList>
            <person name="Tortoli E."/>
            <person name="Trovato A."/>
            <person name="Cirillo D.M."/>
        </authorList>
    </citation>
    <scope>NUCLEOTIDE SEQUENCE [LARGE SCALE GENOMIC DNA]</scope>
    <source>
        <strain evidence="10 11">DSM 45247</strain>
    </source>
</reference>
<evidence type="ECO:0000256" key="2">
    <source>
        <dbReference type="ARBA" id="ARBA00022553"/>
    </source>
</evidence>
<evidence type="ECO:0000256" key="6">
    <source>
        <dbReference type="PROSITE-ProRule" id="PRU01091"/>
    </source>
</evidence>
<comment type="similarity">
    <text evidence="1">Belongs to the AfsR/DnrI/RedD regulatory family.</text>
</comment>
<dbReference type="CDD" id="cd15831">
    <property type="entry name" value="BTAD"/>
    <property type="match status" value="1"/>
</dbReference>
<feature type="domain" description="FHA" evidence="8">
    <location>
        <begin position="309"/>
        <end position="358"/>
    </location>
</feature>
<dbReference type="GO" id="GO:0006355">
    <property type="term" value="P:regulation of DNA-templated transcription"/>
    <property type="evidence" value="ECO:0007669"/>
    <property type="project" value="InterPro"/>
</dbReference>
<dbReference type="InterPro" id="IPR005158">
    <property type="entry name" value="BTAD"/>
</dbReference>
<keyword evidence="11" id="KW-1185">Reference proteome</keyword>
<dbReference type="SUPFAM" id="SSF49879">
    <property type="entry name" value="SMAD/FHA domain"/>
    <property type="match status" value="1"/>
</dbReference>
<evidence type="ECO:0000313" key="10">
    <source>
        <dbReference type="EMBL" id="OSC26449.1"/>
    </source>
</evidence>
<dbReference type="SUPFAM" id="SSF48452">
    <property type="entry name" value="TPR-like"/>
    <property type="match status" value="1"/>
</dbReference>
<dbReference type="InterPro" id="IPR001867">
    <property type="entry name" value="OmpR/PhoB-type_DNA-bd"/>
</dbReference>
<dbReference type="InterPro" id="IPR008984">
    <property type="entry name" value="SMAD_FHA_dom_sf"/>
</dbReference>